<keyword evidence="3" id="KW-0106">Calcium</keyword>
<dbReference type="GO" id="GO:0005509">
    <property type="term" value="F:calcium ion binding"/>
    <property type="evidence" value="ECO:0007669"/>
    <property type="project" value="InterPro"/>
</dbReference>
<evidence type="ECO:0000256" key="3">
    <source>
        <dbReference type="ARBA" id="ARBA00022837"/>
    </source>
</evidence>
<dbReference type="InterPro" id="IPR011049">
    <property type="entry name" value="Serralysin-like_metalloprot_C"/>
</dbReference>
<dbReference type="RefSeq" id="WP_208601465.1">
    <property type="nucleotide sequence ID" value="NZ_FNTC01000002.1"/>
</dbReference>
<sequence>MTAAELGLALRVRAIYQDGHGVLESIFSAQTAPTAPLGGSPVNVLPVGTVLISDTTPTEGSALTATDAFTDANGTTTSVITHQWQAGGIGAIFTDIAGATGTTFTPGQAQVGQQLRVVASYTDDLGTLEQVTSAATTVVGDLFVGTAGVDVWTGTAGDDVASGGAGNDILNALGGNDILNGDAGNDFLNGGAGNDQMVGGTGNDTYRVDSVGDLVVELTGEGQDSVQTTLASFTLSANLEHLLYLGAANFVGTGNASNNVMTGGGGNDTLNGGAGNDTLIGGAGNDVLNGDAGNDAMVGGAGNDTFRVDSAGDLVVEVAGNGEDSVQTSLVSYTLGANVEHLLYTGTGNFVGNGNASNNVMTGGVGNDSLDGAGGNDTLMGGAGNDVLTGGAGNDAMVGGAGNDTFRVDSAGDLVVEVVGNGADSVQTTLTSYTLGANVEHMLFTGAGNFVGNGNALNNIITAGAGNDSLNGGAGNDTLLGGSGNDVIDGAVGADRMEGGVGNDTFRVDSAADAVVEVAGSGEDSVQTSLNSYTLGADAEHLLFTGVGNFVGTGNASNNVMTAGVGNDTLNGAGGNDTLLGGLGDDNLDGGAGNDSVAGGAGNDTMNAASGNDIFVFGAGFGNDRILGFDTDAAGGQDLLNIAALNITAATFGSSFNVVDLGADTMLSFGAGNITLVGVGDPNTLSATDFILAS</sequence>
<dbReference type="Gene3D" id="2.150.10.10">
    <property type="entry name" value="Serralysin-like metalloprotease, C-terminal"/>
    <property type="match status" value="3"/>
</dbReference>
<evidence type="ECO:0000313" key="5">
    <source>
        <dbReference type="Proteomes" id="UP000198542"/>
    </source>
</evidence>
<comment type="subcellular location">
    <subcellularLocation>
        <location evidence="1">Secreted</location>
    </subcellularLocation>
</comment>
<dbReference type="EMBL" id="FNTC01000002">
    <property type="protein sequence ID" value="SEC63945.1"/>
    <property type="molecule type" value="Genomic_DNA"/>
</dbReference>
<organism evidence="4 5">
    <name type="scientific">Pseudomonas jessenii</name>
    <dbReference type="NCBI Taxonomy" id="77298"/>
    <lineage>
        <taxon>Bacteria</taxon>
        <taxon>Pseudomonadati</taxon>
        <taxon>Pseudomonadota</taxon>
        <taxon>Gammaproteobacteria</taxon>
        <taxon>Pseudomonadales</taxon>
        <taxon>Pseudomonadaceae</taxon>
        <taxon>Pseudomonas</taxon>
    </lineage>
</organism>
<name>A0A1H4U5E0_PSEJE</name>
<keyword evidence="5" id="KW-1185">Reference proteome</keyword>
<dbReference type="PROSITE" id="PS00330">
    <property type="entry name" value="HEMOLYSIN_CALCIUM"/>
    <property type="match status" value="6"/>
</dbReference>
<dbReference type="SUPFAM" id="SSF51120">
    <property type="entry name" value="beta-Roll"/>
    <property type="match status" value="5"/>
</dbReference>
<dbReference type="InterPro" id="IPR001343">
    <property type="entry name" value="Hemolysn_Ca-bd"/>
</dbReference>
<dbReference type="AlphaFoldDB" id="A0A1H4U5E0"/>
<evidence type="ECO:0000256" key="2">
    <source>
        <dbReference type="ARBA" id="ARBA00022525"/>
    </source>
</evidence>
<proteinExistence type="predicted"/>
<gene>
    <name evidence="4" type="ORF">SAMN04490187_5132</name>
</gene>
<dbReference type="InterPro" id="IPR018511">
    <property type="entry name" value="Hemolysin-typ_Ca-bd_CS"/>
</dbReference>
<dbReference type="PRINTS" id="PR00313">
    <property type="entry name" value="CABNDNGRPT"/>
</dbReference>
<evidence type="ECO:0000256" key="1">
    <source>
        <dbReference type="ARBA" id="ARBA00004613"/>
    </source>
</evidence>
<dbReference type="Pfam" id="PF00353">
    <property type="entry name" value="HemolysinCabind"/>
    <property type="match status" value="5"/>
</dbReference>
<evidence type="ECO:0000313" key="4">
    <source>
        <dbReference type="EMBL" id="SEC63945.1"/>
    </source>
</evidence>
<reference evidence="5" key="1">
    <citation type="submission" date="2016-10" db="EMBL/GenBank/DDBJ databases">
        <authorList>
            <person name="Varghese N."/>
            <person name="Submissions S."/>
        </authorList>
    </citation>
    <scope>NUCLEOTIDE SEQUENCE [LARGE SCALE GENOMIC DNA]</scope>
    <source>
        <strain evidence="5">BS3660</strain>
    </source>
</reference>
<accession>A0A1H4U5E0</accession>
<dbReference type="PANTHER" id="PTHR38340:SF1">
    <property type="entry name" value="S-LAYER PROTEIN"/>
    <property type="match status" value="1"/>
</dbReference>
<dbReference type="Proteomes" id="UP000198542">
    <property type="component" value="Unassembled WGS sequence"/>
</dbReference>
<dbReference type="GO" id="GO:0005576">
    <property type="term" value="C:extracellular region"/>
    <property type="evidence" value="ECO:0007669"/>
    <property type="project" value="UniProtKB-SubCell"/>
</dbReference>
<dbReference type="PANTHER" id="PTHR38340">
    <property type="entry name" value="S-LAYER PROTEIN"/>
    <property type="match status" value="1"/>
</dbReference>
<protein>
    <submittedName>
        <fullName evidence="4">Hemolysin-type calcium-binding repeat-containing protein</fullName>
    </submittedName>
</protein>
<dbReference type="InterPro" id="IPR050557">
    <property type="entry name" value="RTX_toxin/Mannuronan_C5-epim"/>
</dbReference>
<keyword evidence="2" id="KW-0964">Secreted</keyword>